<dbReference type="GO" id="GO:0016410">
    <property type="term" value="F:N-acyltransferase activity"/>
    <property type="evidence" value="ECO:0007669"/>
    <property type="project" value="UniProtKB-UniRule"/>
</dbReference>
<feature type="transmembrane region" description="Helical" evidence="9">
    <location>
        <begin position="80"/>
        <end position="99"/>
    </location>
</feature>
<dbReference type="InterPro" id="IPR004563">
    <property type="entry name" value="Apolipo_AcylTrfase"/>
</dbReference>
<evidence type="ECO:0000259" key="10">
    <source>
        <dbReference type="PROSITE" id="PS50263"/>
    </source>
</evidence>
<evidence type="ECO:0000256" key="2">
    <source>
        <dbReference type="ARBA" id="ARBA00010065"/>
    </source>
</evidence>
<evidence type="ECO:0000256" key="3">
    <source>
        <dbReference type="ARBA" id="ARBA00022475"/>
    </source>
</evidence>
<keyword evidence="8 9" id="KW-0012">Acyltransferase</keyword>
<feature type="transmembrane region" description="Helical" evidence="9">
    <location>
        <begin position="148"/>
        <end position="168"/>
    </location>
</feature>
<feature type="transmembrane region" description="Helical" evidence="9">
    <location>
        <begin position="51"/>
        <end position="74"/>
    </location>
</feature>
<dbReference type="GO" id="GO:0042158">
    <property type="term" value="P:lipoprotein biosynthetic process"/>
    <property type="evidence" value="ECO:0007669"/>
    <property type="project" value="UniProtKB-UniRule"/>
</dbReference>
<keyword evidence="12" id="KW-1185">Reference proteome</keyword>
<reference evidence="11 12" key="1">
    <citation type="submission" date="2016-10" db="EMBL/GenBank/DDBJ databases">
        <authorList>
            <person name="de Groot N.N."/>
        </authorList>
    </citation>
    <scope>NUCLEOTIDE SEQUENCE [LARGE SCALE GENOMIC DNA]</scope>
    <source>
        <strain evidence="11 12">DSM 25383</strain>
    </source>
</reference>
<evidence type="ECO:0000256" key="7">
    <source>
        <dbReference type="ARBA" id="ARBA00023136"/>
    </source>
</evidence>
<dbReference type="CDD" id="cd07571">
    <property type="entry name" value="ALP_N-acyl_transferase"/>
    <property type="match status" value="1"/>
</dbReference>
<keyword evidence="3 9" id="KW-1003">Cell membrane</keyword>
<dbReference type="SUPFAM" id="SSF56317">
    <property type="entry name" value="Carbon-nitrogen hydrolase"/>
    <property type="match status" value="1"/>
</dbReference>
<keyword evidence="7 9" id="KW-0472">Membrane</keyword>
<feature type="transmembrane region" description="Helical" evidence="9">
    <location>
        <begin position="180"/>
        <end position="201"/>
    </location>
</feature>
<organism evidence="11 12">
    <name type="scientific">Alistipes timonensis JC136</name>
    <dbReference type="NCBI Taxonomy" id="1033731"/>
    <lineage>
        <taxon>Bacteria</taxon>
        <taxon>Pseudomonadati</taxon>
        <taxon>Bacteroidota</taxon>
        <taxon>Bacteroidia</taxon>
        <taxon>Bacteroidales</taxon>
        <taxon>Rikenellaceae</taxon>
        <taxon>Alistipes</taxon>
    </lineage>
</organism>
<comment type="pathway">
    <text evidence="9">Protein modification; lipoprotein biosynthesis (N-acyl transfer).</text>
</comment>
<keyword evidence="4 9" id="KW-0808">Transferase</keyword>
<evidence type="ECO:0000256" key="6">
    <source>
        <dbReference type="ARBA" id="ARBA00022989"/>
    </source>
</evidence>
<dbReference type="RefSeq" id="WP_074712026.1">
    <property type="nucleotide sequence ID" value="NZ_FNRI01000003.1"/>
</dbReference>
<feature type="transmembrane region" description="Helical" evidence="9">
    <location>
        <begin position="500"/>
        <end position="519"/>
    </location>
</feature>
<proteinExistence type="inferred from homology"/>
<feature type="transmembrane region" description="Helical" evidence="9">
    <location>
        <begin position="20"/>
        <end position="39"/>
    </location>
</feature>
<dbReference type="Proteomes" id="UP000183253">
    <property type="component" value="Unassembled WGS sequence"/>
</dbReference>
<dbReference type="InterPro" id="IPR045378">
    <property type="entry name" value="LNT_N"/>
</dbReference>
<keyword evidence="6 9" id="KW-1133">Transmembrane helix</keyword>
<dbReference type="HAMAP" id="MF_01148">
    <property type="entry name" value="Lnt"/>
    <property type="match status" value="1"/>
</dbReference>
<sequence length="529" mass="59211">MFRRLAAVILSALLLSPGWLSMTGLTLLAGFVPLLWVSASYDDSRRSWWRVFGWAALTFVLWNALTIWWIWYATPVGPPAATLASTTMNMIAFMLFHTVSKKAPKALAYTTLVTAWIATEYWYTVGDFSWPWLILGNGFSHEVWAVQWYEYTGVFGGTLWVLLSNILIFEALRARTVRQWTAAACVVAVPVVISLAIWGSWEQPDEGTAEVSIVQPNVDCYDKFHGDTERQEENILDLLNDVPAGAQFILLPETSVPGYYREPALSDFWPGAADTPGAFWQTLTDTLRSRHPEALLIAGTNTTRHYPAGAQTETARAERFGNGYYDVFNTAVGLDSAGRTQIHHKGRLVIGVENTPTWVFDVMRFLVIDLGGVVGQIGRGQHGTVFGHGGVMAGPAICYEGLYGDFYGDFVRRGAQFMAIISNDGWWRDTPGYKHLFTISRLRAIEHRRAIARSANTGRSGFISARGDVGETLGWEERGVISARVPLNSELTIYTRYGDYLARISEYVLLLCVLYYVAYRVKRKNHLVK</sequence>
<dbReference type="OrthoDB" id="9804277at2"/>
<evidence type="ECO:0000256" key="9">
    <source>
        <dbReference type="HAMAP-Rule" id="MF_01148"/>
    </source>
</evidence>
<evidence type="ECO:0000313" key="12">
    <source>
        <dbReference type="Proteomes" id="UP000183253"/>
    </source>
</evidence>
<evidence type="ECO:0000256" key="5">
    <source>
        <dbReference type="ARBA" id="ARBA00022692"/>
    </source>
</evidence>
<dbReference type="GO" id="GO:0005886">
    <property type="term" value="C:plasma membrane"/>
    <property type="evidence" value="ECO:0007669"/>
    <property type="project" value="UniProtKB-SubCell"/>
</dbReference>
<dbReference type="Gene3D" id="3.60.110.10">
    <property type="entry name" value="Carbon-nitrogen hydrolase"/>
    <property type="match status" value="1"/>
</dbReference>
<dbReference type="Pfam" id="PF00795">
    <property type="entry name" value="CN_hydrolase"/>
    <property type="match status" value="1"/>
</dbReference>
<dbReference type="PROSITE" id="PS50263">
    <property type="entry name" value="CN_HYDROLASE"/>
    <property type="match status" value="1"/>
</dbReference>
<evidence type="ECO:0000256" key="1">
    <source>
        <dbReference type="ARBA" id="ARBA00004651"/>
    </source>
</evidence>
<gene>
    <name evidence="9" type="primary">lnt</name>
    <name evidence="11" type="ORF">SAMN05444145_103163</name>
</gene>
<dbReference type="EMBL" id="FNRI01000003">
    <property type="protein sequence ID" value="SEA40839.1"/>
    <property type="molecule type" value="Genomic_DNA"/>
</dbReference>
<evidence type="ECO:0000313" key="11">
    <source>
        <dbReference type="EMBL" id="SEA40839.1"/>
    </source>
</evidence>
<comment type="similarity">
    <text evidence="2 9">Belongs to the CN hydrolase family. Apolipoprotein N-acyltransferase subfamily.</text>
</comment>
<name>A0A1H4AY67_9BACT</name>
<keyword evidence="5 9" id="KW-0812">Transmembrane</keyword>
<evidence type="ECO:0000256" key="8">
    <source>
        <dbReference type="ARBA" id="ARBA00023315"/>
    </source>
</evidence>
<dbReference type="Pfam" id="PF20154">
    <property type="entry name" value="LNT_N"/>
    <property type="match status" value="1"/>
</dbReference>
<dbReference type="AlphaFoldDB" id="A0A1H4AY67"/>
<dbReference type="EC" id="2.3.1.269" evidence="9"/>
<feature type="domain" description="CN hydrolase" evidence="10">
    <location>
        <begin position="214"/>
        <end position="487"/>
    </location>
</feature>
<comment type="catalytic activity">
    <reaction evidence="9">
        <text>N-terminal S-1,2-diacyl-sn-glyceryl-L-cysteinyl-[lipoprotein] + a glycerophospholipid = N-acyl-S-1,2-diacyl-sn-glyceryl-L-cysteinyl-[lipoprotein] + a 2-acyl-sn-glycero-3-phospholipid + H(+)</text>
        <dbReference type="Rhea" id="RHEA:48228"/>
        <dbReference type="Rhea" id="RHEA-COMP:14681"/>
        <dbReference type="Rhea" id="RHEA-COMP:14684"/>
        <dbReference type="ChEBI" id="CHEBI:15378"/>
        <dbReference type="ChEBI" id="CHEBI:136912"/>
        <dbReference type="ChEBI" id="CHEBI:140656"/>
        <dbReference type="ChEBI" id="CHEBI:140657"/>
        <dbReference type="ChEBI" id="CHEBI:140660"/>
        <dbReference type="EC" id="2.3.1.269"/>
    </reaction>
</comment>
<comment type="function">
    <text evidence="9">Catalyzes the phospholipid dependent N-acylation of the N-terminal cysteine of apolipoprotein, the last step in lipoprotein maturation.</text>
</comment>
<protein>
    <recommendedName>
        <fullName evidence="9">Apolipoprotein N-acyltransferase</fullName>
        <shortName evidence="9">ALP N-acyltransferase</shortName>
        <ecNumber evidence="9">2.3.1.269</ecNumber>
    </recommendedName>
</protein>
<dbReference type="UniPathway" id="UPA00666"/>
<feature type="transmembrane region" description="Helical" evidence="9">
    <location>
        <begin position="106"/>
        <end position="123"/>
    </location>
</feature>
<dbReference type="InterPro" id="IPR003010">
    <property type="entry name" value="C-N_Hydrolase"/>
</dbReference>
<comment type="subcellular location">
    <subcellularLocation>
        <location evidence="1 9">Cell membrane</location>
        <topology evidence="1 9">Multi-pass membrane protein</topology>
    </subcellularLocation>
</comment>
<dbReference type="NCBIfam" id="TIGR00546">
    <property type="entry name" value="lnt"/>
    <property type="match status" value="1"/>
</dbReference>
<accession>A0A1H4AY67</accession>
<dbReference type="PANTHER" id="PTHR38686:SF1">
    <property type="entry name" value="APOLIPOPROTEIN N-ACYLTRANSFERASE"/>
    <property type="match status" value="1"/>
</dbReference>
<dbReference type="InterPro" id="IPR036526">
    <property type="entry name" value="C-N_Hydrolase_sf"/>
</dbReference>
<keyword evidence="11" id="KW-0449">Lipoprotein</keyword>
<dbReference type="PANTHER" id="PTHR38686">
    <property type="entry name" value="APOLIPOPROTEIN N-ACYLTRANSFERASE"/>
    <property type="match status" value="1"/>
</dbReference>
<dbReference type="STRING" id="1033731.SAMN05444145_103163"/>
<evidence type="ECO:0000256" key="4">
    <source>
        <dbReference type="ARBA" id="ARBA00022679"/>
    </source>
</evidence>